<dbReference type="Gene3D" id="2.40.100.20">
    <property type="match status" value="1"/>
</dbReference>
<organism evidence="2 3">
    <name type="scientific">Trichococcus patagoniensis</name>
    <dbReference type="NCBI Taxonomy" id="382641"/>
    <lineage>
        <taxon>Bacteria</taxon>
        <taxon>Bacillati</taxon>
        <taxon>Bacillota</taxon>
        <taxon>Bacilli</taxon>
        <taxon>Lactobacillales</taxon>
        <taxon>Carnobacteriaceae</taxon>
        <taxon>Trichococcus</taxon>
    </lineage>
</organism>
<gene>
    <name evidence="2" type="ORF">C8U37_10955</name>
</gene>
<dbReference type="PROSITE" id="PS51257">
    <property type="entry name" value="PROKAR_LIPOPROTEIN"/>
    <property type="match status" value="1"/>
</dbReference>
<feature type="domain" description="Cyclophilin-like" evidence="1">
    <location>
        <begin position="80"/>
        <end position="187"/>
    </location>
</feature>
<sequence>MKKCLFGVAIFSCLLTGCSIGGNETVRSSIYSSNSIELNSDFSSLETEKSSFSDSDIDESVQSSDFSIENGIQDTNAITITIGNEIFEGILNDNLSAQEFKNLLPLTMTMTELNGNEKYYNLPENLSKSSENVDTINTGDLMLYGLNTLVLFYEDFATSYSYTPIGSFDDPNRLRNALGNGNIEVMLQLSE</sequence>
<evidence type="ECO:0000313" key="3">
    <source>
        <dbReference type="Proteomes" id="UP000244161"/>
    </source>
</evidence>
<reference evidence="2 3" key="1">
    <citation type="submission" date="2018-04" db="EMBL/GenBank/DDBJ databases">
        <title>Genomic Encyclopedia of Archaeal and Bacterial Type Strains, Phase II (KMG-II): from individual species to whole genera.</title>
        <authorList>
            <person name="Goeker M."/>
        </authorList>
    </citation>
    <scope>NUCLEOTIDE SEQUENCE [LARGE SCALE GENOMIC DNA]</scope>
    <source>
        <strain evidence="2 3">DSM 18806</strain>
    </source>
</reference>
<protein>
    <recommendedName>
        <fullName evidence="1">Cyclophilin-like domain-containing protein</fullName>
    </recommendedName>
</protein>
<name>A0A2T5IKD6_9LACT</name>
<evidence type="ECO:0000313" key="2">
    <source>
        <dbReference type="EMBL" id="PTQ84288.1"/>
    </source>
</evidence>
<comment type="caution">
    <text evidence="2">The sequence shown here is derived from an EMBL/GenBank/DDBJ whole genome shotgun (WGS) entry which is preliminary data.</text>
</comment>
<dbReference type="AlphaFoldDB" id="A0A2T5IKD6"/>
<dbReference type="EMBL" id="QAOM01000009">
    <property type="protein sequence ID" value="PTQ84288.1"/>
    <property type="molecule type" value="Genomic_DNA"/>
</dbReference>
<dbReference type="InterPro" id="IPR029000">
    <property type="entry name" value="Cyclophilin-like_dom_sf"/>
</dbReference>
<dbReference type="RefSeq" id="WP_108032640.1">
    <property type="nucleotide sequence ID" value="NZ_QAOM01000009.1"/>
</dbReference>
<dbReference type="Proteomes" id="UP000244161">
    <property type="component" value="Unassembled WGS sequence"/>
</dbReference>
<accession>A0A2T5IKD6</accession>
<dbReference type="OrthoDB" id="9801466at2"/>
<dbReference type="SUPFAM" id="SSF50891">
    <property type="entry name" value="Cyclophilin-like"/>
    <property type="match status" value="1"/>
</dbReference>
<keyword evidence="3" id="KW-1185">Reference proteome</keyword>
<dbReference type="Pfam" id="PF18050">
    <property type="entry name" value="Cyclophil_like2"/>
    <property type="match status" value="1"/>
</dbReference>
<proteinExistence type="predicted"/>
<dbReference type="InterPro" id="IPR041183">
    <property type="entry name" value="Cyclophilin-like"/>
</dbReference>
<evidence type="ECO:0000259" key="1">
    <source>
        <dbReference type="Pfam" id="PF18050"/>
    </source>
</evidence>